<keyword evidence="1" id="KW-0547">Nucleotide-binding</keyword>
<evidence type="ECO:0000259" key="7">
    <source>
        <dbReference type="PROSITE" id="PS51722"/>
    </source>
</evidence>
<evidence type="ECO:0000256" key="6">
    <source>
        <dbReference type="SAM" id="MobiDB-lite"/>
    </source>
</evidence>
<dbReference type="InterPro" id="IPR035649">
    <property type="entry name" value="EFG_V"/>
</dbReference>
<dbReference type="InterPro" id="IPR035647">
    <property type="entry name" value="EFG_III/V"/>
</dbReference>
<evidence type="ECO:0000313" key="8">
    <source>
        <dbReference type="EMBL" id="CAE0749653.1"/>
    </source>
</evidence>
<organism evidence="8">
    <name type="scientific">Chrysotila carterae</name>
    <name type="common">Marine alga</name>
    <name type="synonym">Syracosphaera carterae</name>
    <dbReference type="NCBI Taxonomy" id="13221"/>
    <lineage>
        <taxon>Eukaryota</taxon>
        <taxon>Haptista</taxon>
        <taxon>Haptophyta</taxon>
        <taxon>Prymnesiophyceae</taxon>
        <taxon>Isochrysidales</taxon>
        <taxon>Isochrysidaceae</taxon>
        <taxon>Chrysotila</taxon>
    </lineage>
</organism>
<dbReference type="Gene3D" id="2.40.30.10">
    <property type="entry name" value="Translation factors"/>
    <property type="match status" value="1"/>
</dbReference>
<gene>
    <name evidence="8" type="ORF">PCAR00345_LOCUS2236</name>
</gene>
<dbReference type="Gene3D" id="3.30.70.870">
    <property type="entry name" value="Elongation Factor G (Translational Gtpase), domain 3"/>
    <property type="match status" value="1"/>
</dbReference>
<dbReference type="GO" id="GO:0032543">
    <property type="term" value="P:mitochondrial translation"/>
    <property type="evidence" value="ECO:0007669"/>
    <property type="project" value="TreeGrafter"/>
</dbReference>
<dbReference type="GO" id="GO:0005525">
    <property type="term" value="F:GTP binding"/>
    <property type="evidence" value="ECO:0007669"/>
    <property type="project" value="UniProtKB-KW"/>
</dbReference>
<dbReference type="InterPro" id="IPR041095">
    <property type="entry name" value="EFG_II"/>
</dbReference>
<dbReference type="AlphaFoldDB" id="A0A7S4B087"/>
<keyword evidence="3" id="KW-0496">Mitochondrion</keyword>
<dbReference type="PANTHER" id="PTHR43261">
    <property type="entry name" value="TRANSLATION ELONGATION FACTOR G-RELATED"/>
    <property type="match status" value="1"/>
</dbReference>
<dbReference type="Pfam" id="PF00679">
    <property type="entry name" value="EFG_C"/>
    <property type="match status" value="1"/>
</dbReference>
<reference evidence="8" key="1">
    <citation type="submission" date="2021-01" db="EMBL/GenBank/DDBJ databases">
        <authorList>
            <person name="Corre E."/>
            <person name="Pelletier E."/>
            <person name="Niang G."/>
            <person name="Scheremetjew M."/>
            <person name="Finn R."/>
            <person name="Kale V."/>
            <person name="Holt S."/>
            <person name="Cochrane G."/>
            <person name="Meng A."/>
            <person name="Brown T."/>
            <person name="Cohen L."/>
        </authorList>
    </citation>
    <scope>NUCLEOTIDE SEQUENCE</scope>
    <source>
        <strain evidence="8">CCMP645</strain>
    </source>
</reference>
<dbReference type="GO" id="GO:0003924">
    <property type="term" value="F:GTPase activity"/>
    <property type="evidence" value="ECO:0007669"/>
    <property type="project" value="InterPro"/>
</dbReference>
<dbReference type="CDD" id="cd03713">
    <property type="entry name" value="EFG_mtEFG_C"/>
    <property type="match status" value="1"/>
</dbReference>
<dbReference type="Gene3D" id="3.40.50.300">
    <property type="entry name" value="P-loop containing nucleotide triphosphate hydrolases"/>
    <property type="match status" value="1"/>
</dbReference>
<dbReference type="NCBIfam" id="TIGR00231">
    <property type="entry name" value="small_GTP"/>
    <property type="match status" value="1"/>
</dbReference>
<dbReference type="SUPFAM" id="SSF54980">
    <property type="entry name" value="EF-G C-terminal domain-like"/>
    <property type="match status" value="2"/>
</dbReference>
<evidence type="ECO:0000256" key="3">
    <source>
        <dbReference type="ARBA" id="ARBA00023128"/>
    </source>
</evidence>
<feature type="region of interest" description="Disordered" evidence="6">
    <location>
        <begin position="355"/>
        <end position="384"/>
    </location>
</feature>
<feature type="compositionally biased region" description="Low complexity" evidence="6">
    <location>
        <begin position="367"/>
        <end position="379"/>
    </location>
</feature>
<dbReference type="PANTHER" id="PTHR43261:SF1">
    <property type="entry name" value="RIBOSOME-RELEASING FACTOR 2, MITOCHONDRIAL"/>
    <property type="match status" value="1"/>
</dbReference>
<dbReference type="PROSITE" id="PS51722">
    <property type="entry name" value="G_TR_2"/>
    <property type="match status" value="1"/>
</dbReference>
<dbReference type="InterPro" id="IPR004161">
    <property type="entry name" value="EFTu-like_2"/>
</dbReference>
<dbReference type="EMBL" id="HBIZ01004068">
    <property type="protein sequence ID" value="CAE0749653.1"/>
    <property type="molecule type" value="Transcribed_RNA"/>
</dbReference>
<dbReference type="SMART" id="SM00838">
    <property type="entry name" value="EFG_C"/>
    <property type="match status" value="1"/>
</dbReference>
<dbReference type="PROSITE" id="PS00301">
    <property type="entry name" value="G_TR_1"/>
    <property type="match status" value="1"/>
</dbReference>
<dbReference type="InterPro" id="IPR000640">
    <property type="entry name" value="EFG_V-like"/>
</dbReference>
<dbReference type="PRINTS" id="PR00315">
    <property type="entry name" value="ELONGATNFCT"/>
</dbReference>
<feature type="compositionally biased region" description="Basic and acidic residues" evidence="6">
    <location>
        <begin position="355"/>
        <end position="366"/>
    </location>
</feature>
<accession>A0A7S4B087</accession>
<keyword evidence="2" id="KW-0648">Protein biosynthesis</keyword>
<dbReference type="GO" id="GO:0005759">
    <property type="term" value="C:mitochondrial matrix"/>
    <property type="evidence" value="ECO:0007669"/>
    <property type="project" value="UniProtKB-ARBA"/>
</dbReference>
<dbReference type="SUPFAM" id="SSF50447">
    <property type="entry name" value="Translation proteins"/>
    <property type="match status" value="1"/>
</dbReference>
<dbReference type="GO" id="GO:0032790">
    <property type="term" value="P:ribosome disassembly"/>
    <property type="evidence" value="ECO:0007669"/>
    <property type="project" value="TreeGrafter"/>
</dbReference>
<dbReference type="InterPro" id="IPR000795">
    <property type="entry name" value="T_Tr_GTP-bd_dom"/>
</dbReference>
<evidence type="ECO:0000256" key="5">
    <source>
        <dbReference type="SAM" id="Coils"/>
    </source>
</evidence>
<evidence type="ECO:0000256" key="4">
    <source>
        <dbReference type="ARBA" id="ARBA00023134"/>
    </source>
</evidence>
<dbReference type="Pfam" id="PF00009">
    <property type="entry name" value="GTP_EFTU"/>
    <property type="match status" value="1"/>
</dbReference>
<evidence type="ECO:0000256" key="1">
    <source>
        <dbReference type="ARBA" id="ARBA00022741"/>
    </source>
</evidence>
<keyword evidence="4" id="KW-0342">GTP-binding</keyword>
<sequence>MLRGRVLVRCYSASQIGGSLQKGANRVARPSLAHSIEGPRKSFSTNRRAQRALGIVAHIDAGKTTTTERMLLLSGTTRFAGEVDAGDTVMDYLQQERERGITIQAAATTFVWKDHDISLIDTPGHVDFTIEVERAVRVLDSAVLIVDAVAGAQAQTETVWRQARRHGLPALAFVNKLDREGADLAAASASLAARLRVTPLVVQMPIMKVGAPPTAIVDLVEERVMWWEAEAVEGRSRPQRGAARTFRVSPLSRDAETASAAESVDASAPQVDAARVRLLRDELIERVVELEEEESELSELYLNEMQVPASVLRASIRRLTLSGAAVPTLCGTSLHGIGVEPLMDAMLDYLPSPEEAAKPTLRDDSAHTQSAAADAGAADEQGRAGETAGLPMESAAEAVALAFKVVHEPSSRRPLVWLRAYHGEIRAGDVLHNSVNGSSERVSRLLRMRGEAVVDVEAVRAGEICAAMGLKHTRTGDTVLLSPSGENAALRLEGVPVPPPVFFCAVETQTSAEQKALDAALAGIMLEDPSVAVRVDRFTGQQLIGGMGELHLEVLAQRLLTEWNLKISMGAMRVAYREGITLPVDLSSFHEVRTAAGGQIEMSLALSPLDGRAQLVQQRLTVQQQRGSAPPVNLERRVDAERRVVVRLSKGLQGFLKHREARAVLDGLSAATQFGDLAGFPVHGAEVVLKYLRKPPGASAEELGAAAAEALEQALKQAGSMLLEPVMNVEVALPERHVGNVLSDLTGARRAIIEKLDHLSADVDRHVVHARVPLAGLVGYASSLRSMTHGDAGLSMQFSHYAQLDTFDQQQVLLKYRGY</sequence>
<feature type="coiled-coil region" evidence="5">
    <location>
        <begin position="273"/>
        <end position="300"/>
    </location>
</feature>
<dbReference type="InterPro" id="IPR031157">
    <property type="entry name" value="G_TR_CS"/>
</dbReference>
<keyword evidence="5" id="KW-0175">Coiled coil</keyword>
<name>A0A7S4B087_CHRCT</name>
<dbReference type="InterPro" id="IPR027417">
    <property type="entry name" value="P-loop_NTPase"/>
</dbReference>
<dbReference type="FunFam" id="3.40.50.300:FF:000514">
    <property type="entry name" value="Ribosome-releasing factor 2, mitochondrial"/>
    <property type="match status" value="1"/>
</dbReference>
<evidence type="ECO:0000256" key="2">
    <source>
        <dbReference type="ARBA" id="ARBA00022917"/>
    </source>
</evidence>
<dbReference type="Gene3D" id="3.30.70.240">
    <property type="match status" value="1"/>
</dbReference>
<dbReference type="SUPFAM" id="SSF52540">
    <property type="entry name" value="P-loop containing nucleoside triphosphate hydrolases"/>
    <property type="match status" value="1"/>
</dbReference>
<proteinExistence type="predicted"/>
<dbReference type="FunFam" id="3.30.70.240:FF:000001">
    <property type="entry name" value="Elongation factor G"/>
    <property type="match status" value="1"/>
</dbReference>
<dbReference type="Gene3D" id="3.30.230.10">
    <property type="match status" value="1"/>
</dbReference>
<dbReference type="Pfam" id="PF03144">
    <property type="entry name" value="GTP_EFTU_D2"/>
    <property type="match status" value="1"/>
</dbReference>
<dbReference type="InterPro" id="IPR005225">
    <property type="entry name" value="Small_GTP-bd"/>
</dbReference>
<dbReference type="InterPro" id="IPR014721">
    <property type="entry name" value="Ribsml_uS5_D2-typ_fold_subgr"/>
</dbReference>
<dbReference type="InterPro" id="IPR009000">
    <property type="entry name" value="Transl_B-barrel_sf"/>
</dbReference>
<dbReference type="Pfam" id="PF14492">
    <property type="entry name" value="EFG_III"/>
    <property type="match status" value="1"/>
</dbReference>
<protein>
    <recommendedName>
        <fullName evidence="7">Tr-type G domain-containing protein</fullName>
    </recommendedName>
</protein>
<feature type="domain" description="Tr-type G" evidence="7">
    <location>
        <begin position="48"/>
        <end position="354"/>
    </location>
</feature>